<protein>
    <recommendedName>
        <fullName evidence="3">WSC domain-containing protein</fullName>
    </recommendedName>
</protein>
<organism evidence="1 2">
    <name type="scientific">Colletotrichum liriopes</name>
    <dbReference type="NCBI Taxonomy" id="708192"/>
    <lineage>
        <taxon>Eukaryota</taxon>
        <taxon>Fungi</taxon>
        <taxon>Dikarya</taxon>
        <taxon>Ascomycota</taxon>
        <taxon>Pezizomycotina</taxon>
        <taxon>Sordariomycetes</taxon>
        <taxon>Hypocreomycetidae</taxon>
        <taxon>Glomerellales</taxon>
        <taxon>Glomerellaceae</taxon>
        <taxon>Colletotrichum</taxon>
        <taxon>Colletotrichum spaethianum species complex</taxon>
    </lineage>
</organism>
<evidence type="ECO:0008006" key="3">
    <source>
        <dbReference type="Google" id="ProtNLM"/>
    </source>
</evidence>
<keyword evidence="2" id="KW-1185">Reference proteome</keyword>
<sequence>MVTDGDRCGHGKASTCIGVFEKVPAHQLYGLLFQIQHASVWTGMAVEFFTVYFMAESASLTVAQCTQHCLGQMGTNHFAVEFGRECWCSNYLLCT</sequence>
<dbReference type="EMBL" id="BPPX01000043">
    <property type="protein sequence ID" value="GJC89605.1"/>
    <property type="molecule type" value="Genomic_DNA"/>
</dbReference>
<gene>
    <name evidence="1" type="ORF">ColLi_12443</name>
</gene>
<accession>A0AA37LXX1</accession>
<evidence type="ECO:0000313" key="1">
    <source>
        <dbReference type="EMBL" id="GJC89605.1"/>
    </source>
</evidence>
<name>A0AA37LXX1_9PEZI</name>
<evidence type="ECO:0000313" key="2">
    <source>
        <dbReference type="Proteomes" id="UP001055172"/>
    </source>
</evidence>
<dbReference type="Proteomes" id="UP001055172">
    <property type="component" value="Unassembled WGS sequence"/>
</dbReference>
<dbReference type="AlphaFoldDB" id="A0AA37LXX1"/>
<reference evidence="1 2" key="1">
    <citation type="submission" date="2021-07" db="EMBL/GenBank/DDBJ databases">
        <title>Genome data of Colletotrichum spaethianum.</title>
        <authorList>
            <person name="Utami Y.D."/>
            <person name="Hiruma K."/>
        </authorList>
    </citation>
    <scope>NUCLEOTIDE SEQUENCE [LARGE SCALE GENOMIC DNA]</scope>
    <source>
        <strain evidence="1 2">MAFF 242679</strain>
    </source>
</reference>
<comment type="caution">
    <text evidence="1">The sequence shown here is derived from an EMBL/GenBank/DDBJ whole genome shotgun (WGS) entry which is preliminary data.</text>
</comment>
<proteinExistence type="predicted"/>